<protein>
    <recommendedName>
        <fullName evidence="5">MalT-like TPR region domain-containing protein</fullName>
    </recommendedName>
</protein>
<dbReference type="SMART" id="SM00028">
    <property type="entry name" value="TPR"/>
    <property type="match status" value="4"/>
</dbReference>
<dbReference type="InterPro" id="IPR019734">
    <property type="entry name" value="TPR_rpt"/>
</dbReference>
<accession>A0AAV2ZDR8</accession>
<dbReference type="PANTHER" id="PTHR10098">
    <property type="entry name" value="RAPSYN-RELATED"/>
    <property type="match status" value="1"/>
</dbReference>
<organism evidence="3 4">
    <name type="scientific">Lagenidium giganteum</name>
    <dbReference type="NCBI Taxonomy" id="4803"/>
    <lineage>
        <taxon>Eukaryota</taxon>
        <taxon>Sar</taxon>
        <taxon>Stramenopiles</taxon>
        <taxon>Oomycota</taxon>
        <taxon>Peronosporomycetes</taxon>
        <taxon>Pythiales</taxon>
        <taxon>Pythiaceae</taxon>
    </lineage>
</organism>
<dbReference type="PANTHER" id="PTHR10098:SF108">
    <property type="entry name" value="TETRATRICOPEPTIDE REPEAT PROTEIN 28"/>
    <property type="match status" value="1"/>
</dbReference>
<dbReference type="AlphaFoldDB" id="A0AAV2ZDR8"/>
<sequence length="391" mass="42859">MMRSPTKSPPKTPGHGPASPFSAVTSPNPNEGTQLAEPAPQVDLPQRIDAPESIKTPTRVPALSRDQRIRKVHFSPHAAALRKLRQHIRHNFDNAETIISKMPSCSSQKLKDHENAVSAKHIKEYTMLAESSKRAGRHDAECAAHLCLGILYDNVEDYAKAVDCYLLVLSISESTQNKMFIGLAANCIGVNYQLMSSMTKEFAYTGKFVDTSNVHLQNAVSFHTKHLEVADDAGKFVAHLNLGLTYGSLGQPNEAARHHQEALRLAISLNSSYGQSLAVGNLGLLASRQNDLETAVACMNQHLNLIQAVNDRPAEAYAWVQLGQLEGRCGDHEKAVRAFDQAYKIAQELGEVGTMSQCSCYLGIARARLQMEAYVRQLTAPFVPTEMTTPS</sequence>
<name>A0AAV2ZDR8_9STRA</name>
<dbReference type="Gene3D" id="1.25.40.10">
    <property type="entry name" value="Tetratricopeptide repeat domain"/>
    <property type="match status" value="1"/>
</dbReference>
<evidence type="ECO:0000313" key="4">
    <source>
        <dbReference type="Proteomes" id="UP001146120"/>
    </source>
</evidence>
<dbReference type="Pfam" id="PF13424">
    <property type="entry name" value="TPR_12"/>
    <property type="match status" value="1"/>
</dbReference>
<keyword evidence="4" id="KW-1185">Reference proteome</keyword>
<dbReference type="PROSITE" id="PS50005">
    <property type="entry name" value="TPR"/>
    <property type="match status" value="1"/>
</dbReference>
<evidence type="ECO:0008006" key="5">
    <source>
        <dbReference type="Google" id="ProtNLM"/>
    </source>
</evidence>
<feature type="repeat" description="TPR" evidence="1">
    <location>
        <begin position="316"/>
        <end position="349"/>
    </location>
</feature>
<proteinExistence type="predicted"/>
<gene>
    <name evidence="3" type="ORF">N0F65_002827</name>
</gene>
<evidence type="ECO:0000256" key="2">
    <source>
        <dbReference type="SAM" id="MobiDB-lite"/>
    </source>
</evidence>
<reference evidence="3" key="2">
    <citation type="journal article" date="2023" name="Microbiol Resour">
        <title>Decontamination and Annotation of the Draft Genome Sequence of the Oomycete Lagenidium giganteum ARSEF 373.</title>
        <authorList>
            <person name="Morgan W.R."/>
            <person name="Tartar A."/>
        </authorList>
    </citation>
    <scope>NUCLEOTIDE SEQUENCE</scope>
    <source>
        <strain evidence="3">ARSEF 373</strain>
    </source>
</reference>
<reference evidence="3" key="1">
    <citation type="submission" date="2022-11" db="EMBL/GenBank/DDBJ databases">
        <authorList>
            <person name="Morgan W.R."/>
            <person name="Tartar A."/>
        </authorList>
    </citation>
    <scope>NUCLEOTIDE SEQUENCE</scope>
    <source>
        <strain evidence="3">ARSEF 373</strain>
    </source>
</reference>
<dbReference type="Proteomes" id="UP001146120">
    <property type="component" value="Unassembled WGS sequence"/>
</dbReference>
<comment type="caution">
    <text evidence="3">The sequence shown here is derived from an EMBL/GenBank/DDBJ whole genome shotgun (WGS) entry which is preliminary data.</text>
</comment>
<dbReference type="InterPro" id="IPR011990">
    <property type="entry name" value="TPR-like_helical_dom_sf"/>
</dbReference>
<dbReference type="EMBL" id="DAKRPA010000019">
    <property type="protein sequence ID" value="DBA03419.1"/>
    <property type="molecule type" value="Genomic_DNA"/>
</dbReference>
<feature type="region of interest" description="Disordered" evidence="2">
    <location>
        <begin position="1"/>
        <end position="61"/>
    </location>
</feature>
<dbReference type="Pfam" id="PF13374">
    <property type="entry name" value="TPR_10"/>
    <property type="match status" value="1"/>
</dbReference>
<evidence type="ECO:0000313" key="3">
    <source>
        <dbReference type="EMBL" id="DBA03419.1"/>
    </source>
</evidence>
<dbReference type="SUPFAM" id="SSF48452">
    <property type="entry name" value="TPR-like"/>
    <property type="match status" value="2"/>
</dbReference>
<keyword evidence="1" id="KW-0802">TPR repeat</keyword>
<evidence type="ECO:0000256" key="1">
    <source>
        <dbReference type="PROSITE-ProRule" id="PRU00339"/>
    </source>
</evidence>
<feature type="compositionally biased region" description="Polar residues" evidence="2">
    <location>
        <begin position="22"/>
        <end position="33"/>
    </location>
</feature>